<keyword evidence="9" id="KW-1133">Transmembrane helix</keyword>
<dbReference type="PANTHER" id="PTHR45453:SF1">
    <property type="entry name" value="PHOSPHATE REGULON SENSOR PROTEIN PHOR"/>
    <property type="match status" value="1"/>
</dbReference>
<dbReference type="RefSeq" id="WP_094366398.1">
    <property type="nucleotide sequence ID" value="NZ_NOJY02000006.1"/>
</dbReference>
<comment type="caution">
    <text evidence="11">The sequence shown here is derived from an EMBL/GenBank/DDBJ whole genome shotgun (WGS) entry which is preliminary data.</text>
</comment>
<evidence type="ECO:0000256" key="5">
    <source>
        <dbReference type="ARBA" id="ARBA00022679"/>
    </source>
</evidence>
<dbReference type="InterPro" id="IPR004358">
    <property type="entry name" value="Sig_transdc_His_kin-like_C"/>
</dbReference>
<dbReference type="SMART" id="SM00388">
    <property type="entry name" value="HisKA"/>
    <property type="match status" value="1"/>
</dbReference>
<feature type="domain" description="Histidine kinase" evidence="10">
    <location>
        <begin position="182"/>
        <end position="399"/>
    </location>
</feature>
<dbReference type="FunFam" id="1.10.287.130:FF:000001">
    <property type="entry name" value="Two-component sensor histidine kinase"/>
    <property type="match status" value="1"/>
</dbReference>
<evidence type="ECO:0000256" key="1">
    <source>
        <dbReference type="ARBA" id="ARBA00000085"/>
    </source>
</evidence>
<dbReference type="Proteomes" id="UP000215694">
    <property type="component" value="Unassembled WGS sequence"/>
</dbReference>
<keyword evidence="7" id="KW-0902">Two-component regulatory system</keyword>
<evidence type="ECO:0000259" key="10">
    <source>
        <dbReference type="PROSITE" id="PS50109"/>
    </source>
</evidence>
<dbReference type="CDD" id="cd00082">
    <property type="entry name" value="HisKA"/>
    <property type="match status" value="1"/>
</dbReference>
<dbReference type="PRINTS" id="PR00344">
    <property type="entry name" value="BCTRLSENSOR"/>
</dbReference>
<dbReference type="PANTHER" id="PTHR45453">
    <property type="entry name" value="PHOSPHATE REGULON SENSOR PROTEIN PHOR"/>
    <property type="match status" value="1"/>
</dbReference>
<keyword evidence="8 9" id="KW-0472">Membrane</keyword>
<accession>A0A371J6T8</accession>
<keyword evidence="12" id="KW-1185">Reference proteome</keyword>
<dbReference type="InterPro" id="IPR003594">
    <property type="entry name" value="HATPase_dom"/>
</dbReference>
<dbReference type="EMBL" id="NOJY02000006">
    <property type="protein sequence ID" value="RDY28490.1"/>
    <property type="molecule type" value="Genomic_DNA"/>
</dbReference>
<dbReference type="AlphaFoldDB" id="A0A371J6T8"/>
<evidence type="ECO:0000256" key="4">
    <source>
        <dbReference type="ARBA" id="ARBA00022553"/>
    </source>
</evidence>
<keyword evidence="5" id="KW-0808">Transferase</keyword>
<dbReference type="FunFam" id="3.30.565.10:FF:000006">
    <property type="entry name" value="Sensor histidine kinase WalK"/>
    <property type="match status" value="1"/>
</dbReference>
<dbReference type="OrthoDB" id="9813151at2"/>
<dbReference type="GO" id="GO:0016036">
    <property type="term" value="P:cellular response to phosphate starvation"/>
    <property type="evidence" value="ECO:0007669"/>
    <property type="project" value="TreeGrafter"/>
</dbReference>
<dbReference type="InterPro" id="IPR003661">
    <property type="entry name" value="HisK_dim/P_dom"/>
</dbReference>
<dbReference type="Gene3D" id="3.30.565.10">
    <property type="entry name" value="Histidine kinase-like ATPase, C-terminal domain"/>
    <property type="match status" value="1"/>
</dbReference>
<organism evidence="11 12">
    <name type="scientific">Romboutsia weinsteinii</name>
    <dbReference type="NCBI Taxonomy" id="2020949"/>
    <lineage>
        <taxon>Bacteria</taxon>
        <taxon>Bacillati</taxon>
        <taxon>Bacillota</taxon>
        <taxon>Clostridia</taxon>
        <taxon>Peptostreptococcales</taxon>
        <taxon>Peptostreptococcaceae</taxon>
        <taxon>Romboutsia</taxon>
    </lineage>
</organism>
<dbReference type="SUPFAM" id="SSF47384">
    <property type="entry name" value="Homodimeric domain of signal transducing histidine kinase"/>
    <property type="match status" value="1"/>
</dbReference>
<dbReference type="EC" id="2.7.13.3" evidence="3"/>
<dbReference type="SMART" id="SM00387">
    <property type="entry name" value="HATPase_c"/>
    <property type="match status" value="1"/>
</dbReference>
<comment type="catalytic activity">
    <reaction evidence="1">
        <text>ATP + protein L-histidine = ADP + protein N-phospho-L-histidine.</text>
        <dbReference type="EC" id="2.7.13.3"/>
    </reaction>
</comment>
<protein>
    <recommendedName>
        <fullName evidence="3">histidine kinase</fullName>
        <ecNumber evidence="3">2.7.13.3</ecNumber>
    </recommendedName>
</protein>
<dbReference type="Pfam" id="PF00512">
    <property type="entry name" value="HisKA"/>
    <property type="match status" value="1"/>
</dbReference>
<dbReference type="InterPro" id="IPR005467">
    <property type="entry name" value="His_kinase_dom"/>
</dbReference>
<evidence type="ECO:0000256" key="9">
    <source>
        <dbReference type="SAM" id="Phobius"/>
    </source>
</evidence>
<dbReference type="GO" id="GO:0005886">
    <property type="term" value="C:plasma membrane"/>
    <property type="evidence" value="ECO:0007669"/>
    <property type="project" value="TreeGrafter"/>
</dbReference>
<dbReference type="CDD" id="cd00075">
    <property type="entry name" value="HATPase"/>
    <property type="match status" value="1"/>
</dbReference>
<comment type="subcellular location">
    <subcellularLocation>
        <location evidence="2">Membrane</location>
    </subcellularLocation>
</comment>
<dbReference type="Gene3D" id="1.10.287.130">
    <property type="match status" value="1"/>
</dbReference>
<dbReference type="InterPro" id="IPR036097">
    <property type="entry name" value="HisK_dim/P_sf"/>
</dbReference>
<dbReference type="GO" id="GO:0004721">
    <property type="term" value="F:phosphoprotein phosphatase activity"/>
    <property type="evidence" value="ECO:0007669"/>
    <property type="project" value="TreeGrafter"/>
</dbReference>
<keyword evidence="6" id="KW-0418">Kinase</keyword>
<keyword evidence="9" id="KW-0812">Transmembrane</keyword>
<dbReference type="PROSITE" id="PS50109">
    <property type="entry name" value="HIS_KIN"/>
    <property type="match status" value="1"/>
</dbReference>
<feature type="transmembrane region" description="Helical" evidence="9">
    <location>
        <begin position="142"/>
        <end position="161"/>
    </location>
</feature>
<dbReference type="Pfam" id="PF02518">
    <property type="entry name" value="HATPase_c"/>
    <property type="match status" value="1"/>
</dbReference>
<evidence type="ECO:0000313" key="11">
    <source>
        <dbReference type="EMBL" id="RDY28490.1"/>
    </source>
</evidence>
<feature type="transmembrane region" description="Helical" evidence="9">
    <location>
        <begin position="9"/>
        <end position="30"/>
    </location>
</feature>
<evidence type="ECO:0000313" key="12">
    <source>
        <dbReference type="Proteomes" id="UP000215694"/>
    </source>
</evidence>
<gene>
    <name evidence="11" type="ORF">CHL78_004705</name>
</gene>
<evidence type="ECO:0000256" key="2">
    <source>
        <dbReference type="ARBA" id="ARBA00004370"/>
    </source>
</evidence>
<name>A0A371J6T8_9FIRM</name>
<dbReference type="GO" id="GO:0000155">
    <property type="term" value="F:phosphorelay sensor kinase activity"/>
    <property type="evidence" value="ECO:0007669"/>
    <property type="project" value="InterPro"/>
</dbReference>
<proteinExistence type="predicted"/>
<evidence type="ECO:0000256" key="6">
    <source>
        <dbReference type="ARBA" id="ARBA00022777"/>
    </source>
</evidence>
<sequence>MFDKLRIKFILINMTLLTAVFVTIFGFIYATTSSNINNEIDGTLFALINNNKKPMPNTINIVVEVNESGKIIKDFKPFNISIDSTILQNAVDLVFKNENSSDKIDMGDSSYSYLKQTTRLGTKIAFLDRTHYQNLLIELLKTFILTGSISLIALLVISIYLTNRTITPIKGTFEKQKQFIADASHELKTPLTIIKTNTSLILSHPDDSIRNQEKWINYINSQTDRMSILINEMLSLAKLDTDDNIITLSSINISKIIESMLLMFDAVIYESNIELETNIKKDLYINGDKESIKKLFSIIMDNAIKHTNKNGKITVSLFSDKNKIKLIINNTGEGISSEHLEKIFERFYRVDSSRDRDTGGYGLGLSIASSIIKQHKGKIYAQSNLGKSASFIVEIPHQS</sequence>
<evidence type="ECO:0000256" key="7">
    <source>
        <dbReference type="ARBA" id="ARBA00023012"/>
    </source>
</evidence>
<evidence type="ECO:0000256" key="3">
    <source>
        <dbReference type="ARBA" id="ARBA00012438"/>
    </source>
</evidence>
<dbReference type="SUPFAM" id="SSF55874">
    <property type="entry name" value="ATPase domain of HSP90 chaperone/DNA topoisomerase II/histidine kinase"/>
    <property type="match status" value="1"/>
</dbReference>
<keyword evidence="4" id="KW-0597">Phosphoprotein</keyword>
<dbReference type="InterPro" id="IPR050351">
    <property type="entry name" value="BphY/WalK/GraS-like"/>
</dbReference>
<reference evidence="11 12" key="1">
    <citation type="journal article" date="2017" name="Genome Announc.">
        <title>Draft Genome Sequence of Romboutsia weinsteinii sp. nov. Strain CCRI-19649(T) Isolated from Surface Water.</title>
        <authorList>
            <person name="Maheux A.F."/>
            <person name="Boudreau D.K."/>
            <person name="Berube E."/>
            <person name="Boissinot M."/>
            <person name="Cantin P."/>
            <person name="Raymond F."/>
            <person name="Corbeil J."/>
            <person name="Omar R.F."/>
            <person name="Bergeron M.G."/>
        </authorList>
    </citation>
    <scope>NUCLEOTIDE SEQUENCE [LARGE SCALE GENOMIC DNA]</scope>
    <source>
        <strain evidence="11 12">CCRI-19649</strain>
    </source>
</reference>
<evidence type="ECO:0000256" key="8">
    <source>
        <dbReference type="ARBA" id="ARBA00023136"/>
    </source>
</evidence>
<dbReference type="InterPro" id="IPR036890">
    <property type="entry name" value="HATPase_C_sf"/>
</dbReference>